<dbReference type="PANTHER" id="PTHR42663">
    <property type="entry name" value="HYDROLASE C777.06C-RELATED-RELATED"/>
    <property type="match status" value="1"/>
</dbReference>
<evidence type="ECO:0000313" key="2">
    <source>
        <dbReference type="Proteomes" id="UP000215694"/>
    </source>
</evidence>
<dbReference type="Gene3D" id="3.60.15.10">
    <property type="entry name" value="Ribonuclease Z/Hydroxyacylglutathione hydrolase-like"/>
    <property type="match status" value="1"/>
</dbReference>
<keyword evidence="2" id="KW-1185">Reference proteome</keyword>
<proteinExistence type="predicted"/>
<organism evidence="1 2">
    <name type="scientific">Romboutsia weinsteinii</name>
    <dbReference type="NCBI Taxonomy" id="2020949"/>
    <lineage>
        <taxon>Bacteria</taxon>
        <taxon>Bacillati</taxon>
        <taxon>Bacillota</taxon>
        <taxon>Clostridia</taxon>
        <taxon>Peptostreptococcales</taxon>
        <taxon>Peptostreptococcaceae</taxon>
        <taxon>Romboutsia</taxon>
    </lineage>
</organism>
<dbReference type="InterPro" id="IPR036866">
    <property type="entry name" value="RibonucZ/Hydroxyglut_hydro"/>
</dbReference>
<dbReference type="OrthoDB" id="9781189at2"/>
<protein>
    <submittedName>
        <fullName evidence="1">MBL fold metallo-hydrolase</fullName>
    </submittedName>
</protein>
<keyword evidence="1" id="KW-0378">Hydrolase</keyword>
<accession>A0A371IYF5</accession>
<dbReference type="RefSeq" id="WP_094367273.1">
    <property type="nucleotide sequence ID" value="NZ_NOJY02000067.1"/>
</dbReference>
<evidence type="ECO:0000313" key="1">
    <source>
        <dbReference type="EMBL" id="RDY25496.1"/>
    </source>
</evidence>
<dbReference type="AlphaFoldDB" id="A0A371IYF5"/>
<name>A0A371IYF5_9FIRM</name>
<sequence>MEFQILGSGGCVSLPKPLCRCRVCTEARKKGVPYSRFGCSLYFKDLNLIVDTPEDIAHSLNYANIEKVDTVLYSHMDPDHTLGMRVFEQLRLNWLEVSKGIECKDPIRVLAMQHVIDDLNQIKSKYGPYMDYYENVRNLIVMKSVDKFIELKGMKISFIKVSLATIFIFESENKKLIYAPCDVKPFPNNEKFYNADYLIIGNTIIGDTLKDGFKLEENNLLKQELFVMEEIVSIRKKYNISKVIMTHLEEDWGKSYDDYLKLEKQYDNIQFAYDGMCITL</sequence>
<dbReference type="Proteomes" id="UP000215694">
    <property type="component" value="Unassembled WGS sequence"/>
</dbReference>
<comment type="caution">
    <text evidence="1">The sequence shown here is derived from an EMBL/GenBank/DDBJ whole genome shotgun (WGS) entry which is preliminary data.</text>
</comment>
<dbReference type="EMBL" id="NOJY02000067">
    <property type="protein sequence ID" value="RDY25496.1"/>
    <property type="molecule type" value="Genomic_DNA"/>
</dbReference>
<dbReference type="PANTHER" id="PTHR42663:SF12">
    <property type="entry name" value="ATP-BINDING PROTEIN PHNP"/>
    <property type="match status" value="1"/>
</dbReference>
<reference evidence="1 2" key="1">
    <citation type="journal article" date="2017" name="Genome Announc.">
        <title>Draft Genome Sequence of Romboutsia weinsteinii sp. nov. Strain CCRI-19649(T) Isolated from Surface Water.</title>
        <authorList>
            <person name="Maheux A.F."/>
            <person name="Boudreau D.K."/>
            <person name="Berube E."/>
            <person name="Boissinot M."/>
            <person name="Cantin P."/>
            <person name="Raymond F."/>
            <person name="Corbeil J."/>
            <person name="Omar R.F."/>
            <person name="Bergeron M.G."/>
        </authorList>
    </citation>
    <scope>NUCLEOTIDE SEQUENCE [LARGE SCALE GENOMIC DNA]</scope>
    <source>
        <strain evidence="1 2">CCRI-19649</strain>
    </source>
</reference>
<gene>
    <name evidence="1" type="ORF">CHL78_017910</name>
</gene>
<dbReference type="SUPFAM" id="SSF56281">
    <property type="entry name" value="Metallo-hydrolase/oxidoreductase"/>
    <property type="match status" value="1"/>
</dbReference>
<dbReference type="GO" id="GO:0016787">
    <property type="term" value="F:hydrolase activity"/>
    <property type="evidence" value="ECO:0007669"/>
    <property type="project" value="UniProtKB-KW"/>
</dbReference>